<protein>
    <submittedName>
        <fullName evidence="1">Uncharacterized protein</fullName>
    </submittedName>
</protein>
<keyword evidence="2" id="KW-1185">Reference proteome</keyword>
<sequence length="140" mass="15521">MSAYRLPKACISEIDRILCCFPVVCKPKEEGGLGLRPLCLANKVSCHKGDKFKASFSTKHTCALIRVAQPGYMVLLCYAQVLIHLSSVEIWRAVIISVSKETCLSSNNLLDLEGKKWTTSWGATHAFLLPEATYRQTSSQ</sequence>
<dbReference type="AlphaFoldDB" id="A0A6D2K9M7"/>
<accession>A0A6D2K9M7</accession>
<proteinExistence type="predicted"/>
<evidence type="ECO:0000313" key="2">
    <source>
        <dbReference type="Proteomes" id="UP000467841"/>
    </source>
</evidence>
<organism evidence="1 2">
    <name type="scientific">Microthlaspi erraticum</name>
    <dbReference type="NCBI Taxonomy" id="1685480"/>
    <lineage>
        <taxon>Eukaryota</taxon>
        <taxon>Viridiplantae</taxon>
        <taxon>Streptophyta</taxon>
        <taxon>Embryophyta</taxon>
        <taxon>Tracheophyta</taxon>
        <taxon>Spermatophyta</taxon>
        <taxon>Magnoliopsida</taxon>
        <taxon>eudicotyledons</taxon>
        <taxon>Gunneridae</taxon>
        <taxon>Pentapetalae</taxon>
        <taxon>rosids</taxon>
        <taxon>malvids</taxon>
        <taxon>Brassicales</taxon>
        <taxon>Brassicaceae</taxon>
        <taxon>Coluteocarpeae</taxon>
        <taxon>Microthlaspi</taxon>
    </lineage>
</organism>
<dbReference type="Proteomes" id="UP000467841">
    <property type="component" value="Unassembled WGS sequence"/>
</dbReference>
<dbReference type="EMBL" id="CACVBM020001385">
    <property type="protein sequence ID" value="CAA7048501.1"/>
    <property type="molecule type" value="Genomic_DNA"/>
</dbReference>
<comment type="caution">
    <text evidence="1">The sequence shown here is derived from an EMBL/GenBank/DDBJ whole genome shotgun (WGS) entry which is preliminary data.</text>
</comment>
<gene>
    <name evidence="1" type="ORF">MERR_LOCUS35736</name>
</gene>
<reference evidence="1" key="1">
    <citation type="submission" date="2020-01" db="EMBL/GenBank/DDBJ databases">
        <authorList>
            <person name="Mishra B."/>
        </authorList>
    </citation>
    <scope>NUCLEOTIDE SEQUENCE [LARGE SCALE GENOMIC DNA]</scope>
</reference>
<name>A0A6D2K9M7_9BRAS</name>
<evidence type="ECO:0000313" key="1">
    <source>
        <dbReference type="EMBL" id="CAA7048501.1"/>
    </source>
</evidence>